<dbReference type="EMBL" id="LVCN01000071">
    <property type="protein sequence ID" value="KYL31096.1"/>
    <property type="molecule type" value="Genomic_DNA"/>
</dbReference>
<gene>
    <name evidence="1" type="ORF">A2I96_04730</name>
</gene>
<sequence length="77" mass="8666">MALILIQSKPYAQAIVDKIKNNSLVNSASLLKSEPIFTQSSEMLTFSMLILKCFIFNDCVHSSHCFCLGGQTKFTYR</sequence>
<dbReference type="AlphaFoldDB" id="A0ABD4EJX7"/>
<accession>A0ABD4EJX7</accession>
<evidence type="ECO:0000313" key="2">
    <source>
        <dbReference type="Proteomes" id="UP000075763"/>
    </source>
</evidence>
<name>A0ABD4EJX7_9GAMM</name>
<reference evidence="1 2" key="1">
    <citation type="submission" date="2016-03" db="EMBL/GenBank/DDBJ databases">
        <authorList>
            <person name="Zhang H."/>
            <person name="Liu R."/>
            <person name="Wang M."/>
            <person name="Wang H."/>
            <person name="Wang L."/>
            <person name="Song L."/>
        </authorList>
    </citation>
    <scope>NUCLEOTIDE SEQUENCE [LARGE SCALE GENOMIC DNA]</scope>
    <source>
        <strain evidence="1 2">DSM 16099</strain>
    </source>
</reference>
<comment type="caution">
    <text evidence="1">The sequence shown here is derived from an EMBL/GenBank/DDBJ whole genome shotgun (WGS) entry which is preliminary data.</text>
</comment>
<protein>
    <submittedName>
        <fullName evidence="1">Uncharacterized protein</fullName>
    </submittedName>
</protein>
<proteinExistence type="predicted"/>
<dbReference type="Proteomes" id="UP000075763">
    <property type="component" value="Unassembled WGS sequence"/>
</dbReference>
<evidence type="ECO:0000313" key="1">
    <source>
        <dbReference type="EMBL" id="KYL31096.1"/>
    </source>
</evidence>
<organism evidence="1 2">
    <name type="scientific">Pseudoalteromonas tetraodonis</name>
    <dbReference type="NCBI Taxonomy" id="43659"/>
    <lineage>
        <taxon>Bacteria</taxon>
        <taxon>Pseudomonadati</taxon>
        <taxon>Pseudomonadota</taxon>
        <taxon>Gammaproteobacteria</taxon>
        <taxon>Alteromonadales</taxon>
        <taxon>Pseudoalteromonadaceae</taxon>
        <taxon>Pseudoalteromonas</taxon>
    </lineage>
</organism>